<gene>
    <name evidence="1" type="ORF">LSAA_9769</name>
</gene>
<keyword evidence="2" id="KW-1185">Reference proteome</keyword>
<dbReference type="AlphaFoldDB" id="A0A7R8H8C1"/>
<dbReference type="Proteomes" id="UP000675881">
    <property type="component" value="Chromosome 5"/>
</dbReference>
<evidence type="ECO:0000313" key="1">
    <source>
        <dbReference type="EMBL" id="CAF2935648.1"/>
    </source>
</evidence>
<proteinExistence type="predicted"/>
<protein>
    <submittedName>
        <fullName evidence="1">(salmon louse) hypothetical protein</fullName>
    </submittedName>
</protein>
<reference evidence="1" key="1">
    <citation type="submission" date="2021-02" db="EMBL/GenBank/DDBJ databases">
        <authorList>
            <person name="Bekaert M."/>
        </authorList>
    </citation>
    <scope>NUCLEOTIDE SEQUENCE</scope>
    <source>
        <strain evidence="1">IoA-00</strain>
    </source>
</reference>
<dbReference type="OrthoDB" id="6372860at2759"/>
<organism evidence="1 2">
    <name type="scientific">Lepeophtheirus salmonis</name>
    <name type="common">Salmon louse</name>
    <name type="synonym">Caligus salmonis</name>
    <dbReference type="NCBI Taxonomy" id="72036"/>
    <lineage>
        <taxon>Eukaryota</taxon>
        <taxon>Metazoa</taxon>
        <taxon>Ecdysozoa</taxon>
        <taxon>Arthropoda</taxon>
        <taxon>Crustacea</taxon>
        <taxon>Multicrustacea</taxon>
        <taxon>Hexanauplia</taxon>
        <taxon>Copepoda</taxon>
        <taxon>Siphonostomatoida</taxon>
        <taxon>Caligidae</taxon>
        <taxon>Lepeophtheirus</taxon>
    </lineage>
</organism>
<name>A0A7R8H8C1_LEPSM</name>
<dbReference type="EMBL" id="HG994584">
    <property type="protein sequence ID" value="CAF2935648.1"/>
    <property type="molecule type" value="Genomic_DNA"/>
</dbReference>
<dbReference type="PANTHER" id="PTHR45913">
    <property type="entry name" value="EPM2A-INTERACTING PROTEIN 1"/>
    <property type="match status" value="1"/>
</dbReference>
<evidence type="ECO:0000313" key="2">
    <source>
        <dbReference type="Proteomes" id="UP000675881"/>
    </source>
</evidence>
<dbReference type="PANTHER" id="PTHR45913:SF21">
    <property type="entry name" value="DUF4371 DOMAIN-CONTAINING PROTEIN"/>
    <property type="match status" value="1"/>
</dbReference>
<sequence>MCGIHCQPFMEVDITEISEKVPELFTVGPVEMEVINLLNHTQLKSTQHSQHLWSLVDPENYNHQAALKISVLFGSIYLCEATFFDIIVIKSKYRARLTDEHLKYCIRANLSAYTSLVDSMQCQSSH</sequence>
<accession>A0A7R8H8C1</accession>